<reference evidence="2" key="2">
    <citation type="journal article" date="2019" name="IMA Fungus">
        <title>Genome sequencing and comparison of five Tilletia species to identify candidate genes for the detection of regulated species infecting wheat.</title>
        <authorList>
            <person name="Nguyen H.D.T."/>
            <person name="Sultana T."/>
            <person name="Kesanakurti P."/>
            <person name="Hambleton S."/>
        </authorList>
    </citation>
    <scope>NUCLEOTIDE SEQUENCE</scope>
    <source>
        <strain evidence="2">DAOMC 236426</strain>
    </source>
</reference>
<comment type="caution">
    <text evidence="2">The sequence shown here is derived from an EMBL/GenBank/DDBJ whole genome shotgun (WGS) entry which is preliminary data.</text>
</comment>
<dbReference type="InterPro" id="IPR008984">
    <property type="entry name" value="SMAD_FHA_dom_sf"/>
</dbReference>
<reference evidence="2" key="1">
    <citation type="submission" date="2016-04" db="EMBL/GenBank/DDBJ databases">
        <authorList>
            <person name="Nguyen H.D."/>
            <person name="Samba Siva P."/>
            <person name="Cullis J."/>
            <person name="Levesque C.A."/>
            <person name="Hambleton S."/>
        </authorList>
    </citation>
    <scope>NUCLEOTIDE SEQUENCE</scope>
    <source>
        <strain evidence="2">DAOMC 236426</strain>
    </source>
</reference>
<dbReference type="SUPFAM" id="SSF49879">
    <property type="entry name" value="SMAD/FHA domain"/>
    <property type="match status" value="1"/>
</dbReference>
<feature type="compositionally biased region" description="Low complexity" evidence="1">
    <location>
        <begin position="254"/>
        <end position="271"/>
    </location>
</feature>
<feature type="region of interest" description="Disordered" evidence="1">
    <location>
        <begin position="176"/>
        <end position="226"/>
    </location>
</feature>
<sequence length="303" mass="32754">MPDDDMRVLLQLQPLSVSFAPKTFSLRPTQKIRIDLVGAGTSASPPRPDNGVFPSPALDRNSAHIVSSGSYFTLKTSAQESNHIRVNGYLLSNHPCTLKHGDIIEFGHASFVRYDEYYDEDGDYECWPCFSFAPDLSFKVHLTFPPRFDTRRVWTDPFSDPIAYVPPSSVPCIKPKISLSPTSSTRHPSPASTRALDHGPQISAPSSSPPRKSPAPQIESVSVSDAAAPHGTNWAGIAQLIEELHEAAPSPRFSSAQNSLASSSPTSGSPTVDTAHRTFCYRDFVGANGTALPIVPTGELQPA</sequence>
<keyword evidence="3" id="KW-1185">Reference proteome</keyword>
<dbReference type="Gene3D" id="2.60.200.20">
    <property type="match status" value="1"/>
</dbReference>
<name>A0A8X7MLJ6_9BASI</name>
<feature type="region of interest" description="Disordered" evidence="1">
    <location>
        <begin position="249"/>
        <end position="272"/>
    </location>
</feature>
<evidence type="ECO:0000313" key="2">
    <source>
        <dbReference type="EMBL" id="KAE8241029.1"/>
    </source>
</evidence>
<dbReference type="EMBL" id="LWDE02001414">
    <property type="protein sequence ID" value="KAE8241029.1"/>
    <property type="molecule type" value="Genomic_DNA"/>
</dbReference>
<feature type="compositionally biased region" description="Polar residues" evidence="1">
    <location>
        <begin position="179"/>
        <end position="192"/>
    </location>
</feature>
<evidence type="ECO:0008006" key="4">
    <source>
        <dbReference type="Google" id="ProtNLM"/>
    </source>
</evidence>
<accession>A0A8X7MLJ6</accession>
<gene>
    <name evidence="2" type="ORF">A4X06_0g7687</name>
</gene>
<protein>
    <recommendedName>
        <fullName evidence="4">FHA domain-containing protein</fullName>
    </recommendedName>
</protein>
<evidence type="ECO:0000256" key="1">
    <source>
        <dbReference type="SAM" id="MobiDB-lite"/>
    </source>
</evidence>
<dbReference type="AlphaFoldDB" id="A0A8X7MLJ6"/>
<proteinExistence type="predicted"/>
<dbReference type="Proteomes" id="UP000077684">
    <property type="component" value="Unassembled WGS sequence"/>
</dbReference>
<organism evidence="2 3">
    <name type="scientific">Tilletia controversa</name>
    <name type="common">dwarf bunt fungus</name>
    <dbReference type="NCBI Taxonomy" id="13291"/>
    <lineage>
        <taxon>Eukaryota</taxon>
        <taxon>Fungi</taxon>
        <taxon>Dikarya</taxon>
        <taxon>Basidiomycota</taxon>
        <taxon>Ustilaginomycotina</taxon>
        <taxon>Exobasidiomycetes</taxon>
        <taxon>Tilletiales</taxon>
        <taxon>Tilletiaceae</taxon>
        <taxon>Tilletia</taxon>
    </lineage>
</organism>
<evidence type="ECO:0000313" key="3">
    <source>
        <dbReference type="Proteomes" id="UP000077684"/>
    </source>
</evidence>